<dbReference type="EMBL" id="QSPV01000007">
    <property type="protein sequence ID" value="RGJ93514.1"/>
    <property type="molecule type" value="Genomic_DNA"/>
</dbReference>
<reference evidence="7 8" key="2">
    <citation type="submission" date="2018-08" db="EMBL/GenBank/DDBJ databases">
        <title>A genome reference for cultivated species of the human gut microbiota.</title>
        <authorList>
            <person name="Zou Y."/>
            <person name="Xue W."/>
            <person name="Luo G."/>
        </authorList>
    </citation>
    <scope>NUCLEOTIDE SEQUENCE [LARGE SCALE GENOMIC DNA]</scope>
    <source>
        <strain evidence="5 8">AM34-25</strain>
        <strain evidence="4 7">TM04-30</strain>
    </source>
</reference>
<dbReference type="EMBL" id="CZAF01000004">
    <property type="protein sequence ID" value="CUO73265.1"/>
    <property type="molecule type" value="Genomic_DNA"/>
</dbReference>
<evidence type="ECO:0000313" key="4">
    <source>
        <dbReference type="EMBL" id="RGJ93514.1"/>
    </source>
</evidence>
<feature type="chain" id="PRO_5014530895" description="Tetratricopeptide repeat protein" evidence="1">
    <location>
        <begin position="24"/>
        <end position="259"/>
    </location>
</feature>
<evidence type="ECO:0000313" key="5">
    <source>
        <dbReference type="EMBL" id="RHC75848.1"/>
    </source>
</evidence>
<evidence type="ECO:0000313" key="8">
    <source>
        <dbReference type="Proteomes" id="UP000284514"/>
    </source>
</evidence>
<keyword evidence="1" id="KW-0732">Signal</keyword>
<dbReference type="EMBL" id="JAQNQY010000006">
    <property type="protein sequence ID" value="MDC1752307.1"/>
    <property type="molecule type" value="Genomic_DNA"/>
</dbReference>
<evidence type="ECO:0008006" key="9">
    <source>
        <dbReference type="Google" id="ProtNLM"/>
    </source>
</evidence>
<evidence type="ECO:0000313" key="7">
    <source>
        <dbReference type="Proteomes" id="UP000260844"/>
    </source>
</evidence>
<dbReference type="OrthoDB" id="1150971at2"/>
<gene>
    <name evidence="5" type="ORF">DW831_03175</name>
    <name evidence="4" type="ORF">DXD40_10520</name>
    <name evidence="2" type="ORF">ERS852462_01331</name>
    <name evidence="3" type="ORF">POY80_07605</name>
</gene>
<dbReference type="STRING" id="820.ERS852554_02496"/>
<reference evidence="3" key="3">
    <citation type="submission" date="2022-10" db="EMBL/GenBank/DDBJ databases">
        <title>Human gut microbiome strain richness.</title>
        <authorList>
            <person name="Chen-Liaw A."/>
        </authorList>
    </citation>
    <scope>NUCLEOTIDE SEQUENCE</scope>
    <source>
        <strain evidence="3">A1_m1001262Bd0_191120</strain>
    </source>
</reference>
<name>A0A139K5M7_BACUN</name>
<evidence type="ECO:0000256" key="1">
    <source>
        <dbReference type="SAM" id="SignalP"/>
    </source>
</evidence>
<feature type="signal peptide" evidence="1">
    <location>
        <begin position="1"/>
        <end position="23"/>
    </location>
</feature>
<dbReference type="RefSeq" id="WP_057097624.1">
    <property type="nucleotide sequence ID" value="NZ_CAXSUA010000004.1"/>
</dbReference>
<dbReference type="Proteomes" id="UP001218502">
    <property type="component" value="Unassembled WGS sequence"/>
</dbReference>
<evidence type="ECO:0000313" key="6">
    <source>
        <dbReference type="Proteomes" id="UP000095614"/>
    </source>
</evidence>
<evidence type="ECO:0000313" key="3">
    <source>
        <dbReference type="EMBL" id="MDC1752307.1"/>
    </source>
</evidence>
<dbReference type="EMBL" id="QSIF01000003">
    <property type="protein sequence ID" value="RHC75848.1"/>
    <property type="molecule type" value="Genomic_DNA"/>
</dbReference>
<dbReference type="InterPro" id="IPR011990">
    <property type="entry name" value="TPR-like_helical_dom_sf"/>
</dbReference>
<accession>A0A139K5M7</accession>
<dbReference type="Proteomes" id="UP000260844">
    <property type="component" value="Unassembled WGS sequence"/>
</dbReference>
<reference evidence="2 6" key="1">
    <citation type="submission" date="2015-09" db="EMBL/GenBank/DDBJ databases">
        <authorList>
            <consortium name="Pathogen Informatics"/>
        </authorList>
    </citation>
    <scope>NUCLEOTIDE SEQUENCE [LARGE SCALE GENOMIC DNA]</scope>
    <source>
        <strain evidence="2 6">2789STDY5834847</strain>
    </source>
</reference>
<dbReference type="Proteomes" id="UP000284514">
    <property type="component" value="Unassembled WGS sequence"/>
</dbReference>
<evidence type="ECO:0000313" key="2">
    <source>
        <dbReference type="EMBL" id="CUO73265.1"/>
    </source>
</evidence>
<proteinExistence type="predicted"/>
<dbReference type="SUPFAM" id="SSF48452">
    <property type="entry name" value="TPR-like"/>
    <property type="match status" value="1"/>
</dbReference>
<sequence length="259" mass="28859">MKRSIVLFVLLSAFVVGVCMVNAACGASLSRTESDDVLDGIQKKNELAMNNCFVQNTAAPLDSLFTKLNKLEDGNGMVPYWKAYITYYKSVFYLKLGKKEDSGKVIKEASAILNDIGNKTSETYALLALVQSFSIQFASGMEAGRISAGIRENAGKALELDSTNVRGWYVLGSNDYYTPASFGGGKKVEYYLKKATSSPDKNTDDSSLPTWGREYAYALLIQYYMQNDRTDEAKNCLLMAEKEYPDSYFIGEYKRKLDE</sequence>
<dbReference type="PATRIC" id="fig|820.27.peg.2225"/>
<dbReference type="AlphaFoldDB" id="A0A139K5M7"/>
<dbReference type="Proteomes" id="UP000095614">
    <property type="component" value="Unassembled WGS sequence"/>
</dbReference>
<organism evidence="5 8">
    <name type="scientific">Bacteroides uniformis</name>
    <dbReference type="NCBI Taxonomy" id="820"/>
    <lineage>
        <taxon>Bacteria</taxon>
        <taxon>Pseudomonadati</taxon>
        <taxon>Bacteroidota</taxon>
        <taxon>Bacteroidia</taxon>
        <taxon>Bacteroidales</taxon>
        <taxon>Bacteroidaceae</taxon>
        <taxon>Bacteroides</taxon>
    </lineage>
</organism>
<protein>
    <recommendedName>
        <fullName evidence="9">Tetratricopeptide repeat protein</fullName>
    </recommendedName>
</protein>